<dbReference type="KEGG" id="nik:F5I99_02340"/>
<dbReference type="Proteomes" id="UP000325606">
    <property type="component" value="Chromosome"/>
</dbReference>
<reference evidence="2 3" key="1">
    <citation type="submission" date="2019-09" db="EMBL/GenBank/DDBJ databases">
        <title>Nitrincola iocasae sp. nov., a bacterium isolated from the sediment collected at a cold seep field in South China Sea.</title>
        <authorList>
            <person name="Zhang H."/>
            <person name="Wang H."/>
            <person name="Li C."/>
        </authorList>
    </citation>
    <scope>NUCLEOTIDE SEQUENCE [LARGE SCALE GENOMIC DNA]</scope>
    <source>
        <strain evidence="2 3">KXZD1103</strain>
    </source>
</reference>
<accession>A0A5J6LAY1</accession>
<dbReference type="AlphaFoldDB" id="A0A5J6LAY1"/>
<dbReference type="NCBIfam" id="TIGR01244">
    <property type="entry name" value="TIGR01244 family sulfur transferase"/>
    <property type="match status" value="1"/>
</dbReference>
<proteinExistence type="predicted"/>
<dbReference type="Gene3D" id="3.90.190.10">
    <property type="entry name" value="Protein tyrosine phosphatase superfamily"/>
    <property type="match status" value="1"/>
</dbReference>
<dbReference type="InterPro" id="IPR029021">
    <property type="entry name" value="Prot-tyrosine_phosphatase-like"/>
</dbReference>
<dbReference type="RefSeq" id="WP_151053467.1">
    <property type="nucleotide sequence ID" value="NZ_CP044222.1"/>
</dbReference>
<dbReference type="Pfam" id="PF04273">
    <property type="entry name" value="BLH_phosphatase"/>
    <property type="match status" value="1"/>
</dbReference>
<dbReference type="GO" id="GO:0016787">
    <property type="term" value="F:hydrolase activity"/>
    <property type="evidence" value="ECO:0007669"/>
    <property type="project" value="InterPro"/>
</dbReference>
<evidence type="ECO:0000259" key="1">
    <source>
        <dbReference type="Pfam" id="PF04273"/>
    </source>
</evidence>
<name>A0A5J6LAY1_9GAMM</name>
<keyword evidence="3" id="KW-1185">Reference proteome</keyword>
<sequence>MSHPLPPMRQLTESLKAAGQLTAEDVKALADAGVKTLICNRPDQEEAGQPSTAELQALAESLGMQWFYQPVVSGQVMDEQGDDFGRILDQASVPVVAFCRSGARCGMLWALSQRHSLAGDKLVAILQKSGYDMPDFFKRLTD</sequence>
<feature type="domain" description="Beta-lactamase hydrolase-like protein phosphatase-like" evidence="1">
    <location>
        <begin position="8"/>
        <end position="114"/>
    </location>
</feature>
<protein>
    <submittedName>
        <fullName evidence="2">TIGR01244 family phosphatase</fullName>
    </submittedName>
</protein>
<dbReference type="InterPro" id="IPR005939">
    <property type="entry name" value="BLH_phosphatase-like"/>
</dbReference>
<evidence type="ECO:0000313" key="3">
    <source>
        <dbReference type="Proteomes" id="UP000325606"/>
    </source>
</evidence>
<evidence type="ECO:0000313" key="2">
    <source>
        <dbReference type="EMBL" id="QEW05422.1"/>
    </source>
</evidence>
<dbReference type="SUPFAM" id="SSF52799">
    <property type="entry name" value="(Phosphotyrosine protein) phosphatases II"/>
    <property type="match status" value="1"/>
</dbReference>
<organism evidence="2 3">
    <name type="scientific">Nitrincola iocasae</name>
    <dbReference type="NCBI Taxonomy" id="2614693"/>
    <lineage>
        <taxon>Bacteria</taxon>
        <taxon>Pseudomonadati</taxon>
        <taxon>Pseudomonadota</taxon>
        <taxon>Gammaproteobacteria</taxon>
        <taxon>Oceanospirillales</taxon>
        <taxon>Oceanospirillaceae</taxon>
        <taxon>Nitrincola</taxon>
    </lineage>
</organism>
<gene>
    <name evidence="2" type="ORF">F5I99_02340</name>
</gene>
<dbReference type="EMBL" id="CP044222">
    <property type="protein sequence ID" value="QEW05422.1"/>
    <property type="molecule type" value="Genomic_DNA"/>
</dbReference>
<dbReference type="CDD" id="cd14503">
    <property type="entry name" value="PTP-bact"/>
    <property type="match status" value="1"/>
</dbReference>